<keyword evidence="3" id="KW-1185">Reference proteome</keyword>
<dbReference type="Pfam" id="PF06823">
    <property type="entry name" value="DUF1236"/>
    <property type="match status" value="1"/>
</dbReference>
<dbReference type="InterPro" id="IPR009642">
    <property type="entry name" value="DUF1236"/>
</dbReference>
<gene>
    <name evidence="2" type="ORF">GGD50_006460</name>
</gene>
<evidence type="ECO:0000256" key="1">
    <source>
        <dbReference type="SAM" id="SignalP"/>
    </source>
</evidence>
<keyword evidence="1" id="KW-0732">Signal</keyword>
<protein>
    <recommendedName>
        <fullName evidence="4">DUF1236 domain-containing protein</fullName>
    </recommendedName>
</protein>
<comment type="caution">
    <text evidence="2">The sequence shown here is derived from an EMBL/GenBank/DDBJ whole genome shotgun (WGS) entry which is preliminary data.</text>
</comment>
<evidence type="ECO:0008006" key="4">
    <source>
        <dbReference type="Google" id="ProtNLM"/>
    </source>
</evidence>
<accession>A0A7W9D516</accession>
<dbReference type="RefSeq" id="WP_183941045.1">
    <property type="nucleotide sequence ID" value="NZ_JACHBI010000025.1"/>
</dbReference>
<name>A0A7W9D516_9HYPH</name>
<evidence type="ECO:0000313" key="3">
    <source>
        <dbReference type="Proteomes" id="UP000549882"/>
    </source>
</evidence>
<organism evidence="2 3">
    <name type="scientific">Rhizobium paranaense</name>
    <dbReference type="NCBI Taxonomy" id="1650438"/>
    <lineage>
        <taxon>Bacteria</taxon>
        <taxon>Pseudomonadati</taxon>
        <taxon>Pseudomonadota</taxon>
        <taxon>Alphaproteobacteria</taxon>
        <taxon>Hyphomicrobiales</taxon>
        <taxon>Rhizobiaceae</taxon>
        <taxon>Rhizobium/Agrobacterium group</taxon>
        <taxon>Rhizobium</taxon>
    </lineage>
</organism>
<sequence length="95" mass="10309">MKRILVAVSAALFASGTAFAQSSTTVVIPGEVRTYVTEQEVPSVTYDGDIVVGSELPSSVEVHTIPSNNDYAYTIVNKKRVIVNPQTRKIIEIVK</sequence>
<dbReference type="Proteomes" id="UP000549882">
    <property type="component" value="Unassembled WGS sequence"/>
</dbReference>
<dbReference type="EMBL" id="JACHBI010000025">
    <property type="protein sequence ID" value="MBB5577805.1"/>
    <property type="molecule type" value="Genomic_DNA"/>
</dbReference>
<reference evidence="2 3" key="1">
    <citation type="submission" date="2020-08" db="EMBL/GenBank/DDBJ databases">
        <title>Genomic Encyclopedia of Type Strains, Phase IV (KMG-V): Genome sequencing to study the core and pangenomes of soil and plant-associated prokaryotes.</title>
        <authorList>
            <person name="Whitman W."/>
        </authorList>
    </citation>
    <scope>NUCLEOTIDE SEQUENCE [LARGE SCALE GENOMIC DNA]</scope>
    <source>
        <strain evidence="2 3">SEMIA 4064</strain>
    </source>
</reference>
<feature type="signal peptide" evidence="1">
    <location>
        <begin position="1"/>
        <end position="20"/>
    </location>
</feature>
<proteinExistence type="predicted"/>
<dbReference type="AlphaFoldDB" id="A0A7W9D516"/>
<feature type="chain" id="PRO_5031429290" description="DUF1236 domain-containing protein" evidence="1">
    <location>
        <begin position="21"/>
        <end position="95"/>
    </location>
</feature>
<evidence type="ECO:0000313" key="2">
    <source>
        <dbReference type="EMBL" id="MBB5577805.1"/>
    </source>
</evidence>